<proteinExistence type="predicted"/>
<dbReference type="Proteomes" id="UP001476950">
    <property type="component" value="Unassembled WGS sequence"/>
</dbReference>
<comment type="caution">
    <text evidence="1">The sequence shown here is derived from an EMBL/GenBank/DDBJ whole genome shotgun (WGS) entry which is preliminary data.</text>
</comment>
<sequence>MHLAIYRTHSVVAITQGILPVFIVDGIGKSKLAAKLVRQIEPSFVT</sequence>
<dbReference type="EMBL" id="JAMPLM010000030">
    <property type="protein sequence ID" value="MEP1061288.1"/>
    <property type="molecule type" value="Genomic_DNA"/>
</dbReference>
<protein>
    <recommendedName>
        <fullName evidence="3">Transposase</fullName>
    </recommendedName>
</protein>
<keyword evidence="2" id="KW-1185">Reference proteome</keyword>
<reference evidence="1 2" key="1">
    <citation type="submission" date="2022-04" db="EMBL/GenBank/DDBJ databases">
        <title>Positive selection, recombination, and allopatry shape intraspecific diversity of widespread and dominant cyanobacteria.</title>
        <authorList>
            <person name="Wei J."/>
            <person name="Shu W."/>
            <person name="Hu C."/>
        </authorList>
    </citation>
    <scope>NUCLEOTIDE SEQUENCE [LARGE SCALE GENOMIC DNA]</scope>
    <source>
        <strain evidence="1 2">AS-A4</strain>
    </source>
</reference>
<evidence type="ECO:0008006" key="3">
    <source>
        <dbReference type="Google" id="ProtNLM"/>
    </source>
</evidence>
<accession>A0ABV0KQH9</accession>
<gene>
    <name evidence="1" type="ORF">NDI38_22920</name>
</gene>
<dbReference type="RefSeq" id="WP_348250580.1">
    <property type="nucleotide sequence ID" value="NZ_JAMPLM010000030.1"/>
</dbReference>
<organism evidence="1 2">
    <name type="scientific">Stenomitos frigidus AS-A4</name>
    <dbReference type="NCBI Taxonomy" id="2933935"/>
    <lineage>
        <taxon>Bacteria</taxon>
        <taxon>Bacillati</taxon>
        <taxon>Cyanobacteriota</taxon>
        <taxon>Cyanophyceae</taxon>
        <taxon>Leptolyngbyales</taxon>
        <taxon>Leptolyngbyaceae</taxon>
        <taxon>Stenomitos</taxon>
    </lineage>
</organism>
<evidence type="ECO:0000313" key="1">
    <source>
        <dbReference type="EMBL" id="MEP1061288.1"/>
    </source>
</evidence>
<name>A0ABV0KQH9_9CYAN</name>
<evidence type="ECO:0000313" key="2">
    <source>
        <dbReference type="Proteomes" id="UP001476950"/>
    </source>
</evidence>